<dbReference type="Proteomes" id="UP001500752">
    <property type="component" value="Unassembled WGS sequence"/>
</dbReference>
<reference evidence="2" key="1">
    <citation type="journal article" date="2019" name="Int. J. Syst. Evol. Microbiol.">
        <title>The Global Catalogue of Microorganisms (GCM) 10K type strain sequencing project: providing services to taxonomists for standard genome sequencing and annotation.</title>
        <authorList>
            <consortium name="The Broad Institute Genomics Platform"/>
            <consortium name="The Broad Institute Genome Sequencing Center for Infectious Disease"/>
            <person name="Wu L."/>
            <person name="Ma J."/>
        </authorList>
    </citation>
    <scope>NUCLEOTIDE SEQUENCE [LARGE SCALE GENOMIC DNA]</scope>
    <source>
        <strain evidence="2">JCM 30742</strain>
    </source>
</reference>
<evidence type="ECO:0000313" key="2">
    <source>
        <dbReference type="Proteomes" id="UP001500752"/>
    </source>
</evidence>
<name>A0ABP7CED7_9MICC</name>
<evidence type="ECO:0000313" key="1">
    <source>
        <dbReference type="EMBL" id="GAA3686228.1"/>
    </source>
</evidence>
<dbReference type="EMBL" id="BAABEO010000017">
    <property type="protein sequence ID" value="GAA3686228.1"/>
    <property type="molecule type" value="Genomic_DNA"/>
</dbReference>
<keyword evidence="2" id="KW-1185">Reference proteome</keyword>
<comment type="caution">
    <text evidence="1">The sequence shown here is derived from an EMBL/GenBank/DDBJ whole genome shotgun (WGS) entry which is preliminary data.</text>
</comment>
<accession>A0ABP7CED7</accession>
<sequence length="169" mass="18495">MFPHLSCQPGYGKRLRRQAGLVAAAITALARDAASWDGDLRLIDSTPVPCEASRETVRRSALAGQVILGDKGFADKGFEAFIAGLGAVLLRPDRRDEPLRFGSPGKVRQWIEFVFDTLKGLLTLEQHGGRTLAGVYARVAARLFALAAGIWHNRLINATRKRSLTAYDH</sequence>
<gene>
    <name evidence="1" type="ORF">GCM10023081_24500</name>
</gene>
<organism evidence="1 2">
    <name type="scientific">Arthrobacter ginkgonis</name>
    <dbReference type="NCBI Taxonomy" id="1630594"/>
    <lineage>
        <taxon>Bacteria</taxon>
        <taxon>Bacillati</taxon>
        <taxon>Actinomycetota</taxon>
        <taxon>Actinomycetes</taxon>
        <taxon>Micrococcales</taxon>
        <taxon>Micrococcaceae</taxon>
        <taxon>Arthrobacter</taxon>
    </lineage>
</organism>
<proteinExistence type="predicted"/>
<protein>
    <submittedName>
        <fullName evidence="1">IS982 family transposase</fullName>
    </submittedName>
</protein>